<keyword evidence="3" id="KW-1185">Reference proteome</keyword>
<evidence type="ECO:0000313" key="2">
    <source>
        <dbReference type="EMBL" id="TEB39487.1"/>
    </source>
</evidence>
<proteinExistence type="predicted"/>
<comment type="caution">
    <text evidence="2">The sequence shown here is derived from an EMBL/GenBank/DDBJ whole genome shotgun (WGS) entry which is preliminary data.</text>
</comment>
<reference evidence="2 3" key="1">
    <citation type="journal article" date="2019" name="Nat. Ecol. Evol.">
        <title>Megaphylogeny resolves global patterns of mushroom evolution.</title>
        <authorList>
            <person name="Varga T."/>
            <person name="Krizsan K."/>
            <person name="Foldi C."/>
            <person name="Dima B."/>
            <person name="Sanchez-Garcia M."/>
            <person name="Sanchez-Ramirez S."/>
            <person name="Szollosi G.J."/>
            <person name="Szarkandi J.G."/>
            <person name="Papp V."/>
            <person name="Albert L."/>
            <person name="Andreopoulos W."/>
            <person name="Angelini C."/>
            <person name="Antonin V."/>
            <person name="Barry K.W."/>
            <person name="Bougher N.L."/>
            <person name="Buchanan P."/>
            <person name="Buyck B."/>
            <person name="Bense V."/>
            <person name="Catcheside P."/>
            <person name="Chovatia M."/>
            <person name="Cooper J."/>
            <person name="Damon W."/>
            <person name="Desjardin D."/>
            <person name="Finy P."/>
            <person name="Geml J."/>
            <person name="Haridas S."/>
            <person name="Hughes K."/>
            <person name="Justo A."/>
            <person name="Karasinski D."/>
            <person name="Kautmanova I."/>
            <person name="Kiss B."/>
            <person name="Kocsube S."/>
            <person name="Kotiranta H."/>
            <person name="LaButti K.M."/>
            <person name="Lechner B.E."/>
            <person name="Liimatainen K."/>
            <person name="Lipzen A."/>
            <person name="Lukacs Z."/>
            <person name="Mihaltcheva S."/>
            <person name="Morgado L.N."/>
            <person name="Niskanen T."/>
            <person name="Noordeloos M.E."/>
            <person name="Ohm R.A."/>
            <person name="Ortiz-Santana B."/>
            <person name="Ovrebo C."/>
            <person name="Racz N."/>
            <person name="Riley R."/>
            <person name="Savchenko A."/>
            <person name="Shiryaev A."/>
            <person name="Soop K."/>
            <person name="Spirin V."/>
            <person name="Szebenyi C."/>
            <person name="Tomsovsky M."/>
            <person name="Tulloss R.E."/>
            <person name="Uehling J."/>
            <person name="Grigoriev I.V."/>
            <person name="Vagvolgyi C."/>
            <person name="Papp T."/>
            <person name="Martin F.M."/>
            <person name="Miettinen O."/>
            <person name="Hibbett D.S."/>
            <person name="Nagy L.G."/>
        </authorList>
    </citation>
    <scope>NUCLEOTIDE SEQUENCE [LARGE SCALE GENOMIC DNA]</scope>
    <source>
        <strain evidence="2 3">FP101781</strain>
    </source>
</reference>
<evidence type="ECO:0000313" key="3">
    <source>
        <dbReference type="Proteomes" id="UP000298030"/>
    </source>
</evidence>
<sequence length="175" mass="19723">MHRGPKVSGDQKSSSGARERQAAGKLMSSRESKVNELSRNSDGGQWWLRRWLCLGQQKMGRIRISIGILERRGFRLRMHRQDGPCVGQAEQGAANATHYEPKSRGLDKAVTSRPTSNRRKGKGLSYACGLEGQRNGDFEHGRGRRTLDMNMHYRRGLSERYFGLISVLMAIHEGV</sequence>
<evidence type="ECO:0000256" key="1">
    <source>
        <dbReference type="SAM" id="MobiDB-lite"/>
    </source>
</evidence>
<dbReference type="EMBL" id="QPFP01000001">
    <property type="protein sequence ID" value="TEB39487.1"/>
    <property type="molecule type" value="Genomic_DNA"/>
</dbReference>
<feature type="region of interest" description="Disordered" evidence="1">
    <location>
        <begin position="1"/>
        <end position="40"/>
    </location>
</feature>
<dbReference type="Proteomes" id="UP000298030">
    <property type="component" value="Unassembled WGS sequence"/>
</dbReference>
<dbReference type="AlphaFoldDB" id="A0A4Y7TZ82"/>
<feature type="region of interest" description="Disordered" evidence="1">
    <location>
        <begin position="93"/>
        <end position="123"/>
    </location>
</feature>
<accession>A0A4Y7TZ82</accession>
<feature type="compositionally biased region" description="Basic and acidic residues" evidence="1">
    <location>
        <begin position="17"/>
        <end position="36"/>
    </location>
</feature>
<organism evidence="2 3">
    <name type="scientific">Coprinellus micaceus</name>
    <name type="common">Glistening ink-cap mushroom</name>
    <name type="synonym">Coprinus micaceus</name>
    <dbReference type="NCBI Taxonomy" id="71717"/>
    <lineage>
        <taxon>Eukaryota</taxon>
        <taxon>Fungi</taxon>
        <taxon>Dikarya</taxon>
        <taxon>Basidiomycota</taxon>
        <taxon>Agaricomycotina</taxon>
        <taxon>Agaricomycetes</taxon>
        <taxon>Agaricomycetidae</taxon>
        <taxon>Agaricales</taxon>
        <taxon>Agaricineae</taxon>
        <taxon>Psathyrellaceae</taxon>
        <taxon>Coprinellus</taxon>
    </lineage>
</organism>
<name>A0A4Y7TZ82_COPMI</name>
<protein>
    <submittedName>
        <fullName evidence="2">Uncharacterized protein</fullName>
    </submittedName>
</protein>
<gene>
    <name evidence="2" type="ORF">FA13DRAFT_4736</name>
</gene>